<gene>
    <name evidence="3" type="ORF">GCM10009069_13120</name>
</gene>
<keyword evidence="1" id="KW-0812">Transmembrane</keyword>
<evidence type="ECO:0000313" key="3">
    <source>
        <dbReference type="EMBL" id="GHA91317.1"/>
    </source>
</evidence>
<evidence type="ECO:0000313" key="4">
    <source>
        <dbReference type="Proteomes" id="UP000634004"/>
    </source>
</evidence>
<dbReference type="InterPro" id="IPR002035">
    <property type="entry name" value="VWF_A"/>
</dbReference>
<dbReference type="EMBL" id="BMZH01000004">
    <property type="protein sequence ID" value="GHA91317.1"/>
    <property type="molecule type" value="Genomic_DNA"/>
</dbReference>
<keyword evidence="4" id="KW-1185">Reference proteome</keyword>
<comment type="caution">
    <text evidence="3">The sequence shown here is derived from an EMBL/GenBank/DDBJ whole genome shotgun (WGS) entry which is preliminary data.</text>
</comment>
<dbReference type="PROSITE" id="PS50234">
    <property type="entry name" value="VWFA"/>
    <property type="match status" value="1"/>
</dbReference>
<dbReference type="Proteomes" id="UP000634004">
    <property type="component" value="Unassembled WGS sequence"/>
</dbReference>
<dbReference type="CDD" id="cd00198">
    <property type="entry name" value="vWFA"/>
    <property type="match status" value="1"/>
</dbReference>
<keyword evidence="1" id="KW-0472">Membrane</keyword>
<feature type="transmembrane region" description="Helical" evidence="1">
    <location>
        <begin position="21"/>
        <end position="40"/>
    </location>
</feature>
<accession>A0A8J3CRJ3</accession>
<dbReference type="SUPFAM" id="SSF53300">
    <property type="entry name" value="vWA-like"/>
    <property type="match status" value="1"/>
</dbReference>
<reference evidence="3" key="2">
    <citation type="submission" date="2020-09" db="EMBL/GenBank/DDBJ databases">
        <authorList>
            <person name="Sun Q."/>
            <person name="Kim S."/>
        </authorList>
    </citation>
    <scope>NUCLEOTIDE SEQUENCE</scope>
    <source>
        <strain evidence="3">KCTC 32513</strain>
    </source>
</reference>
<proteinExistence type="predicted"/>
<dbReference type="RefSeq" id="WP_189496657.1">
    <property type="nucleotide sequence ID" value="NZ_BMZH01000004.1"/>
</dbReference>
<organism evidence="3 4">
    <name type="scientific">Algimonas arctica</name>
    <dbReference type="NCBI Taxonomy" id="1479486"/>
    <lineage>
        <taxon>Bacteria</taxon>
        <taxon>Pseudomonadati</taxon>
        <taxon>Pseudomonadota</taxon>
        <taxon>Alphaproteobacteria</taxon>
        <taxon>Maricaulales</taxon>
        <taxon>Robiginitomaculaceae</taxon>
        <taxon>Algimonas</taxon>
    </lineage>
</organism>
<dbReference type="Gene3D" id="3.40.50.410">
    <property type="entry name" value="von Willebrand factor, type A domain"/>
    <property type="match status" value="1"/>
</dbReference>
<sequence length="414" mass="45361">MLSRFVSNIGSSIRQNESGNVAIMTAVAMLMIVGATALSLDISKGVNTKSRLADATDALSIVLAKSRVQNQAEMRQIAQEFLDTNYPDLSGEKVEILSLSWDGDAVTVKLSDVSDNSFGSFLGREKLDVSVESTAVYSRKLMDIALVLDSTGSMSGSKMSTLKSAATDMIDIIDEYSDTNVRMSVVPFSDYVNVGVSQRTASWSDVLPDRSYRAASSGRPAVAERKWLGCVGSRNGQDHMRVAYNGRKIPALYKNQVTCGSELLPLTTNFNAVKTTINGLVASGWTYMPSGILWGWRTLDDNAPFSHFTADKTQKVMILMTDGENTRAKKGIMHNQAGQNYKADQMTRDLCEAVKDENIMIYTIAYEVNDTSTRSLLENCATIKANYYNARNAGQLRKAFEDIANTLNDVRISS</sequence>
<name>A0A8J3CRJ3_9PROT</name>
<evidence type="ECO:0000259" key="2">
    <source>
        <dbReference type="PROSITE" id="PS50234"/>
    </source>
</evidence>
<reference evidence="3" key="1">
    <citation type="journal article" date="2014" name="Int. J. Syst. Evol. Microbiol.">
        <title>Complete genome sequence of Corynebacterium casei LMG S-19264T (=DSM 44701T), isolated from a smear-ripened cheese.</title>
        <authorList>
            <consortium name="US DOE Joint Genome Institute (JGI-PGF)"/>
            <person name="Walter F."/>
            <person name="Albersmeier A."/>
            <person name="Kalinowski J."/>
            <person name="Ruckert C."/>
        </authorList>
    </citation>
    <scope>NUCLEOTIDE SEQUENCE</scope>
    <source>
        <strain evidence="3">KCTC 32513</strain>
    </source>
</reference>
<dbReference type="Pfam" id="PF00092">
    <property type="entry name" value="VWA"/>
    <property type="match status" value="1"/>
</dbReference>
<keyword evidence="1" id="KW-1133">Transmembrane helix</keyword>
<dbReference type="SMART" id="SM00327">
    <property type="entry name" value="VWA"/>
    <property type="match status" value="1"/>
</dbReference>
<dbReference type="InterPro" id="IPR036465">
    <property type="entry name" value="vWFA_dom_sf"/>
</dbReference>
<protein>
    <recommendedName>
        <fullName evidence="2">VWFA domain-containing protein</fullName>
    </recommendedName>
</protein>
<evidence type="ECO:0000256" key="1">
    <source>
        <dbReference type="SAM" id="Phobius"/>
    </source>
</evidence>
<feature type="domain" description="VWFA" evidence="2">
    <location>
        <begin position="143"/>
        <end position="403"/>
    </location>
</feature>
<dbReference type="AlphaFoldDB" id="A0A8J3CRJ3"/>